<organism evidence="1 2">
    <name type="scientific">Algoriphagus sanaruensis</name>
    <dbReference type="NCBI Taxonomy" id="1727163"/>
    <lineage>
        <taxon>Bacteria</taxon>
        <taxon>Pseudomonadati</taxon>
        <taxon>Bacteroidota</taxon>
        <taxon>Cytophagia</taxon>
        <taxon>Cytophagales</taxon>
        <taxon>Cyclobacteriaceae</taxon>
        <taxon>Algoriphagus</taxon>
    </lineage>
</organism>
<keyword evidence="2" id="KW-1185">Reference proteome</keyword>
<name>A0A142EQK8_9BACT</name>
<dbReference type="RefSeq" id="WP_067548562.1">
    <property type="nucleotide sequence ID" value="NZ_CP012836.1"/>
</dbReference>
<dbReference type="Gene3D" id="3.40.1420.30">
    <property type="match status" value="1"/>
</dbReference>
<sequence>MTRSFCLLLFLYFVGGIPSFAQEKFEREVKVKSSIIPVKASSWLSYAFDKARKVKWYEEYSQEGKSFEAKFWRQDQFYSVEFDSTGNLIDVEVEIREDEIQTISWEKVQLEFSENFQGHKILKIQKQYIGDMSQLATFFQNREVAEPQIRYEIVFEGKKEFWRLWEGLFDESGALISLIPVQQRFADNLIF</sequence>
<dbReference type="SUPFAM" id="SSF160574">
    <property type="entry name" value="BT0923-like"/>
    <property type="match status" value="1"/>
</dbReference>
<evidence type="ECO:0000313" key="1">
    <source>
        <dbReference type="EMBL" id="AMQ57413.1"/>
    </source>
</evidence>
<dbReference type="AlphaFoldDB" id="A0A142EQK8"/>
<dbReference type="STRING" id="1727163.AO498_13275"/>
<evidence type="ECO:0000313" key="2">
    <source>
        <dbReference type="Proteomes" id="UP000073816"/>
    </source>
</evidence>
<dbReference type="PATRIC" id="fig|1727163.4.peg.2769"/>
<reference evidence="2" key="1">
    <citation type="submission" date="2015-09" db="EMBL/GenBank/DDBJ databases">
        <title>Complete sequence of Algoriphagus sp. M8-2.</title>
        <authorList>
            <person name="Shintani M."/>
        </authorList>
    </citation>
    <scope>NUCLEOTIDE SEQUENCE [LARGE SCALE GENOMIC DNA]</scope>
    <source>
        <strain evidence="2">M8-2</strain>
    </source>
</reference>
<dbReference type="EMBL" id="CP012836">
    <property type="protein sequence ID" value="AMQ57413.1"/>
    <property type="molecule type" value="Genomic_DNA"/>
</dbReference>
<accession>A0A142EQK8</accession>
<dbReference type="OrthoDB" id="943438at2"/>
<gene>
    <name evidence="1" type="ORF">AO498_13275</name>
</gene>
<dbReference type="KEGG" id="alm:AO498_13275"/>
<reference evidence="1 2" key="2">
    <citation type="journal article" date="2016" name="Genome Announc.">
        <title>Complete Genome Sequence of Algoriphagus sp. Strain M8-2, Isolated from a Brackish Lake.</title>
        <authorList>
            <person name="Muraguchi Y."/>
            <person name="Kushimoto K."/>
            <person name="Ohtsubo Y."/>
            <person name="Suzuki T."/>
            <person name="Dohra H."/>
            <person name="Kimbara K."/>
            <person name="Shintani M."/>
        </authorList>
    </citation>
    <scope>NUCLEOTIDE SEQUENCE [LARGE SCALE GENOMIC DNA]</scope>
    <source>
        <strain evidence="1 2">M8-2</strain>
    </source>
</reference>
<protein>
    <submittedName>
        <fullName evidence="1">Uncharacterized protein</fullName>
    </submittedName>
</protein>
<proteinExistence type="predicted"/>
<dbReference type="Proteomes" id="UP000073816">
    <property type="component" value="Chromosome"/>
</dbReference>